<dbReference type="InterPro" id="IPR016040">
    <property type="entry name" value="NAD(P)-bd_dom"/>
</dbReference>
<dbReference type="Proteomes" id="UP000094892">
    <property type="component" value="Unassembled WGS sequence"/>
</dbReference>
<dbReference type="Proteomes" id="UP000076989">
    <property type="component" value="Unassembled WGS sequence"/>
</dbReference>
<feature type="domain" description="NAD(P)-binding" evidence="1">
    <location>
        <begin position="8"/>
        <end position="186"/>
    </location>
</feature>
<evidence type="ECO:0000313" key="4">
    <source>
        <dbReference type="Proteomes" id="UP000076989"/>
    </source>
</evidence>
<accession>A0A0G9F623</accession>
<dbReference type="RefSeq" id="WP_003643431.1">
    <property type="nucleotide sequence ID" value="NZ_AP028145.1"/>
</dbReference>
<evidence type="ECO:0000313" key="3">
    <source>
        <dbReference type="EMBL" id="ODO62827.1"/>
    </source>
</evidence>
<dbReference type="EMBL" id="LUWI01000022">
    <property type="protein sequence ID" value="KZU03543.1"/>
    <property type="molecule type" value="Genomic_DNA"/>
</dbReference>
<evidence type="ECO:0000313" key="5">
    <source>
        <dbReference type="Proteomes" id="UP000094892"/>
    </source>
</evidence>
<dbReference type="PANTHER" id="PTHR15020">
    <property type="entry name" value="FLAVIN REDUCTASE-RELATED"/>
    <property type="match status" value="1"/>
</dbReference>
<dbReference type="InterPro" id="IPR036291">
    <property type="entry name" value="NAD(P)-bd_dom_sf"/>
</dbReference>
<dbReference type="Pfam" id="PF13460">
    <property type="entry name" value="NAD_binding_10"/>
    <property type="match status" value="1"/>
</dbReference>
<comment type="caution">
    <text evidence="3">The sequence shown here is derived from an EMBL/GenBank/DDBJ whole genome shotgun (WGS) entry which is preliminary data.</text>
</comment>
<name>A0A0G9F623_LACPN</name>
<dbReference type="PATRIC" id="fig|1590.143.peg.2546"/>
<dbReference type="PANTHER" id="PTHR15020:SF50">
    <property type="entry name" value="UPF0659 PROTEIN YMR090W"/>
    <property type="match status" value="1"/>
</dbReference>
<dbReference type="Gene3D" id="3.40.50.720">
    <property type="entry name" value="NAD(P)-binding Rossmann-like Domain"/>
    <property type="match status" value="1"/>
</dbReference>
<gene>
    <name evidence="3" type="ORF">LPJSA22_02845</name>
    <name evidence="2" type="ORF">Nizo2260_1783</name>
</gene>
<evidence type="ECO:0000259" key="1">
    <source>
        <dbReference type="Pfam" id="PF13460"/>
    </source>
</evidence>
<dbReference type="EMBL" id="MCOL01000001">
    <property type="protein sequence ID" value="ODO62827.1"/>
    <property type="molecule type" value="Genomic_DNA"/>
</dbReference>
<dbReference type="AlphaFoldDB" id="A0A0G9F623"/>
<reference evidence="3 5" key="2">
    <citation type="submission" date="2016-08" db="EMBL/GenBank/DDBJ databases">
        <title>Genome sequencing of Lactobacillus plantarum JSA22, isolated from fermented soybean paste.</title>
        <authorList>
            <person name="Choi H.S."/>
        </authorList>
    </citation>
    <scope>NUCLEOTIDE SEQUENCE [LARGE SCALE GENOMIC DNA]</scope>
    <source>
        <strain evidence="3 5">JSA22</strain>
    </source>
</reference>
<dbReference type="SUPFAM" id="SSF51735">
    <property type="entry name" value="NAD(P)-binding Rossmann-fold domains"/>
    <property type="match status" value="1"/>
</dbReference>
<sequence>MKKGLIIGATGSIGSAVRKILLAKTDVQLTLYSRRADRLKLIVDRETAVAGSVTDDDQLDQAIKGQDFVFVALSGDMDSFAAHIISAMERNGIQRLIFITTMGIYQEIPAWLGDSPEPYHNPILKSFRQAADRIEQSDLNYTIIRPGWYNNGPINYEITQKGESFGGHDVSRDSIADYVMKLITEPALDNRASVGINTPE</sequence>
<proteinExistence type="predicted"/>
<organism evidence="3 5">
    <name type="scientific">Lactiplantibacillus plantarum</name>
    <name type="common">Lactobacillus plantarum</name>
    <dbReference type="NCBI Taxonomy" id="1590"/>
    <lineage>
        <taxon>Bacteria</taxon>
        <taxon>Bacillati</taxon>
        <taxon>Bacillota</taxon>
        <taxon>Bacilli</taxon>
        <taxon>Lactobacillales</taxon>
        <taxon>Lactobacillaceae</taxon>
        <taxon>Lactiplantibacillus</taxon>
    </lineage>
</organism>
<reference evidence="2 4" key="1">
    <citation type="submission" date="2016-03" db="EMBL/GenBank/DDBJ databases">
        <title>Comparative genomics of 54 Lactobacillus plantarum strains reveals genomic uncoupling from niche constraints.</title>
        <authorList>
            <person name="Martino M.E."/>
        </authorList>
    </citation>
    <scope>NUCLEOTIDE SEQUENCE [LARGE SCALE GENOMIC DNA]</scope>
    <source>
        <strain evidence="2 4">Nizo2260</strain>
    </source>
</reference>
<protein>
    <submittedName>
        <fullName evidence="2">Oxidoreductase</fullName>
    </submittedName>
</protein>
<evidence type="ECO:0000313" key="2">
    <source>
        <dbReference type="EMBL" id="KZU03543.1"/>
    </source>
</evidence>